<gene>
    <name evidence="1" type="ORF">ACFPGP_09465</name>
</gene>
<dbReference type="RefSeq" id="WP_378589518.1">
    <property type="nucleotide sequence ID" value="NZ_JBHSKD010000008.1"/>
</dbReference>
<name>A0ABW0BI19_9ACTN</name>
<organism evidence="1 2">
    <name type="scientific">Nocardioides taihuensis</name>
    <dbReference type="NCBI Taxonomy" id="1835606"/>
    <lineage>
        <taxon>Bacteria</taxon>
        <taxon>Bacillati</taxon>
        <taxon>Actinomycetota</taxon>
        <taxon>Actinomycetes</taxon>
        <taxon>Propionibacteriales</taxon>
        <taxon>Nocardioidaceae</taxon>
        <taxon>Nocardioides</taxon>
    </lineage>
</organism>
<evidence type="ECO:0000313" key="1">
    <source>
        <dbReference type="EMBL" id="MFC5176898.1"/>
    </source>
</evidence>
<comment type="caution">
    <text evidence="1">The sequence shown here is derived from an EMBL/GenBank/DDBJ whole genome shotgun (WGS) entry which is preliminary data.</text>
</comment>
<proteinExistence type="predicted"/>
<keyword evidence="2" id="KW-1185">Reference proteome</keyword>
<dbReference type="EMBL" id="JBHSKD010000008">
    <property type="protein sequence ID" value="MFC5176898.1"/>
    <property type="molecule type" value="Genomic_DNA"/>
</dbReference>
<accession>A0ABW0BI19</accession>
<protein>
    <submittedName>
        <fullName evidence="1">Uncharacterized protein</fullName>
    </submittedName>
</protein>
<dbReference type="Proteomes" id="UP001596087">
    <property type="component" value="Unassembled WGS sequence"/>
</dbReference>
<evidence type="ECO:0000313" key="2">
    <source>
        <dbReference type="Proteomes" id="UP001596087"/>
    </source>
</evidence>
<sequence>MKAGGEELADDCDEAMRLVLRLGLLEIRSVAATGHRVDAEGASDGDQNVRDHIFMLANLLHHVPSYVGSDGPKMSGPLPPPYREGRPGFNWLCSLWQFRSETQEAWLGSTLANGGYTVGGLIGPDALAKVESHRDVMRRRV</sequence>
<reference evidence="2" key="1">
    <citation type="journal article" date="2019" name="Int. J. Syst. Evol. Microbiol.">
        <title>The Global Catalogue of Microorganisms (GCM) 10K type strain sequencing project: providing services to taxonomists for standard genome sequencing and annotation.</title>
        <authorList>
            <consortium name="The Broad Institute Genomics Platform"/>
            <consortium name="The Broad Institute Genome Sequencing Center for Infectious Disease"/>
            <person name="Wu L."/>
            <person name="Ma J."/>
        </authorList>
    </citation>
    <scope>NUCLEOTIDE SEQUENCE [LARGE SCALE GENOMIC DNA]</scope>
    <source>
        <strain evidence="2">DFY41</strain>
    </source>
</reference>